<dbReference type="AlphaFoldDB" id="A0A2M7GX89"/>
<name>A0A2M7GX89_9BACT</name>
<organism evidence="1 2">
    <name type="scientific">bacterium (Candidatus Ratteibacteria) CG15_BIG_FIL_POST_REV_8_21_14_020_41_12</name>
    <dbReference type="NCBI Taxonomy" id="2014291"/>
    <lineage>
        <taxon>Bacteria</taxon>
        <taxon>Candidatus Ratteibacteria</taxon>
    </lineage>
</organism>
<dbReference type="EMBL" id="PFFY01000304">
    <property type="protein sequence ID" value="PIW32146.1"/>
    <property type="molecule type" value="Genomic_DNA"/>
</dbReference>
<evidence type="ECO:0000313" key="1">
    <source>
        <dbReference type="EMBL" id="PIW32146.1"/>
    </source>
</evidence>
<sequence length="160" mass="18446">MKIIIDGYNLIWAAPELRRKVISEEKPINLKEGRDTLLHSLASYQRGHPKLDIIVVFDAQKEVFLYPSLQSGIKVLYSKGETADNLIKKIVEDEEKPQETLVVTSDKELKGRVKERGAQVIGSLTFFKKISPVKERSPERLNNQQENLIKEELKRTYKIE</sequence>
<dbReference type="Pfam" id="PF05991">
    <property type="entry name" value="NYN_YacP"/>
    <property type="match status" value="1"/>
</dbReference>
<accession>A0A2M7GX89</accession>
<dbReference type="InterPro" id="IPR010298">
    <property type="entry name" value="YacP-like"/>
</dbReference>
<comment type="caution">
    <text evidence="1">The sequence shown here is derived from an EMBL/GenBank/DDBJ whole genome shotgun (WGS) entry which is preliminary data.</text>
</comment>
<protein>
    <recommendedName>
        <fullName evidence="3">RNA-binding protein</fullName>
    </recommendedName>
</protein>
<reference evidence="2" key="1">
    <citation type="submission" date="2017-09" db="EMBL/GenBank/DDBJ databases">
        <title>Depth-based differentiation of microbial function through sediment-hosted aquifers and enrichment of novel symbionts in the deep terrestrial subsurface.</title>
        <authorList>
            <person name="Probst A.J."/>
            <person name="Ladd B."/>
            <person name="Jarett J.K."/>
            <person name="Geller-Mcgrath D.E."/>
            <person name="Sieber C.M.K."/>
            <person name="Emerson J.B."/>
            <person name="Anantharaman K."/>
            <person name="Thomas B.C."/>
            <person name="Malmstrom R."/>
            <person name="Stieglmeier M."/>
            <person name="Klingl A."/>
            <person name="Woyke T."/>
            <person name="Ryan C.M."/>
            <person name="Banfield J.F."/>
        </authorList>
    </citation>
    <scope>NUCLEOTIDE SEQUENCE [LARGE SCALE GENOMIC DNA]</scope>
</reference>
<dbReference type="PANTHER" id="PTHR34547:SF1">
    <property type="entry name" value="YACP-LIKE NYN DOMAIN PROTEIN"/>
    <property type="match status" value="1"/>
</dbReference>
<evidence type="ECO:0000313" key="2">
    <source>
        <dbReference type="Proteomes" id="UP000230025"/>
    </source>
</evidence>
<proteinExistence type="predicted"/>
<dbReference type="Proteomes" id="UP000230025">
    <property type="component" value="Unassembled WGS sequence"/>
</dbReference>
<dbReference type="PANTHER" id="PTHR34547">
    <property type="entry name" value="YACP-LIKE NYN DOMAIN PROTEIN"/>
    <property type="match status" value="1"/>
</dbReference>
<evidence type="ECO:0008006" key="3">
    <source>
        <dbReference type="Google" id="ProtNLM"/>
    </source>
</evidence>
<gene>
    <name evidence="1" type="ORF">COW28_06545</name>
</gene>